<proteinExistence type="predicted"/>
<dbReference type="Gene3D" id="1.10.357.40">
    <property type="entry name" value="YbiA-like"/>
    <property type="match status" value="1"/>
</dbReference>
<accession>A0A7D8YS51</accession>
<dbReference type="AlphaFoldDB" id="A0A7D8YS51"/>
<dbReference type="SUPFAM" id="SSF143990">
    <property type="entry name" value="YbiA-like"/>
    <property type="match status" value="1"/>
</dbReference>
<keyword evidence="3" id="KW-0378">Hydrolase</keyword>
<comment type="caution">
    <text evidence="3">The sequence shown here is derived from an EMBL/GenBank/DDBJ whole genome shotgun (WGS) entry which is preliminary data.</text>
</comment>
<dbReference type="InterPro" id="IPR037238">
    <property type="entry name" value="YbiA-like_sf"/>
</dbReference>
<dbReference type="EMBL" id="QGMG01000214">
    <property type="protein sequence ID" value="TVY55727.1"/>
    <property type="molecule type" value="Genomic_DNA"/>
</dbReference>
<evidence type="ECO:0000313" key="4">
    <source>
        <dbReference type="Proteomes" id="UP000481288"/>
    </source>
</evidence>
<dbReference type="InterPro" id="IPR012816">
    <property type="entry name" value="NADAR"/>
</dbReference>
<gene>
    <name evidence="3" type="ORF">LCER1_G005699</name>
</gene>
<keyword evidence="3" id="KW-0326">Glycosidase</keyword>
<evidence type="ECO:0000256" key="1">
    <source>
        <dbReference type="SAM" id="MobiDB-lite"/>
    </source>
</evidence>
<evidence type="ECO:0000259" key="2">
    <source>
        <dbReference type="Pfam" id="PF08719"/>
    </source>
</evidence>
<dbReference type="GO" id="GO:0016798">
    <property type="term" value="F:hydrolase activity, acting on glycosyl bonds"/>
    <property type="evidence" value="ECO:0007669"/>
    <property type="project" value="UniProtKB-KW"/>
</dbReference>
<protein>
    <submittedName>
        <fullName evidence="3">N-glycosidase</fullName>
    </submittedName>
</protein>
<reference evidence="3 4" key="1">
    <citation type="submission" date="2018-05" db="EMBL/GenBank/DDBJ databases">
        <title>Whole genome sequencing for identification of molecular markers to develop diagnostic detection tools for the regulated plant pathogen Lachnellula willkommii.</title>
        <authorList>
            <person name="Giroux E."/>
            <person name="Bilodeau G."/>
        </authorList>
    </citation>
    <scope>NUCLEOTIDE SEQUENCE [LARGE SCALE GENOMIC DNA]</scope>
    <source>
        <strain evidence="3 4">CBS 625.97</strain>
    </source>
</reference>
<dbReference type="CDD" id="cd15457">
    <property type="entry name" value="NADAR"/>
    <property type="match status" value="1"/>
</dbReference>
<evidence type="ECO:0000313" key="3">
    <source>
        <dbReference type="EMBL" id="TVY55727.1"/>
    </source>
</evidence>
<name>A0A7D8YS51_9HELO</name>
<dbReference type="Proteomes" id="UP000481288">
    <property type="component" value="Unassembled WGS sequence"/>
</dbReference>
<feature type="region of interest" description="Disordered" evidence="1">
    <location>
        <begin position="1"/>
        <end position="25"/>
    </location>
</feature>
<dbReference type="NCBIfam" id="TIGR02464">
    <property type="entry name" value="ribofla_fusion"/>
    <property type="match status" value="1"/>
</dbReference>
<keyword evidence="4" id="KW-1185">Reference proteome</keyword>
<feature type="compositionally biased region" description="Polar residues" evidence="1">
    <location>
        <begin position="7"/>
        <end position="23"/>
    </location>
</feature>
<sequence length="212" mass="23919">MKRQKKSSANPPITQDGSATNSDEPLFFYMPDTTHGEFCQWFPSTFTVSKPHMSSLIGHAIDDNDAEGSITFICAEQFMMYCKAGRFHDKETQRRVLATTSPKEQKRLGKLTAGFTDASWDEVKSVVVLAGTIAKFGQNPHLKGKLLATGDRLLVEAASRDRIWGIGYTAKHAMSFRQHWGENRLGKALMEAREHLRQEDAKRDGSLWMEHE</sequence>
<feature type="domain" description="NADAR" evidence="2">
    <location>
        <begin position="27"/>
        <end position="197"/>
    </location>
</feature>
<dbReference type="OrthoDB" id="206452at2759"/>
<organism evidence="3 4">
    <name type="scientific">Lachnellula cervina</name>
    <dbReference type="NCBI Taxonomy" id="1316786"/>
    <lineage>
        <taxon>Eukaryota</taxon>
        <taxon>Fungi</taxon>
        <taxon>Dikarya</taxon>
        <taxon>Ascomycota</taxon>
        <taxon>Pezizomycotina</taxon>
        <taxon>Leotiomycetes</taxon>
        <taxon>Helotiales</taxon>
        <taxon>Lachnaceae</taxon>
        <taxon>Lachnellula</taxon>
    </lineage>
</organism>
<dbReference type="Pfam" id="PF08719">
    <property type="entry name" value="NADAR"/>
    <property type="match status" value="1"/>
</dbReference>